<reference evidence="3 4" key="1">
    <citation type="submission" date="2015-10" db="EMBL/GenBank/DDBJ databases">
        <title>Draft genome sequence of Streptomyces yokosukanensis DSM 40224, type strain for the species Streptomyces yokosukanensis.</title>
        <authorList>
            <person name="Ruckert C."/>
            <person name="Winkler A."/>
            <person name="Kalinowski J."/>
            <person name="Kampfer P."/>
            <person name="Glaeser S."/>
        </authorList>
    </citation>
    <scope>NUCLEOTIDE SEQUENCE [LARGE SCALE GENOMIC DNA]</scope>
    <source>
        <strain evidence="3 4">DSM 40224</strain>
    </source>
</reference>
<protein>
    <submittedName>
        <fullName evidence="3">Uncharacterized protein</fullName>
    </submittedName>
</protein>
<dbReference type="AlphaFoldDB" id="A0A101PD67"/>
<comment type="caution">
    <text evidence="3">The sequence shown here is derived from an EMBL/GenBank/DDBJ whole genome shotgun (WGS) entry which is preliminary data.</text>
</comment>
<feature type="chain" id="PRO_5007102569" evidence="2">
    <location>
        <begin position="32"/>
        <end position="382"/>
    </location>
</feature>
<proteinExistence type="predicted"/>
<feature type="compositionally biased region" description="Polar residues" evidence="1">
    <location>
        <begin position="35"/>
        <end position="47"/>
    </location>
</feature>
<accession>A0A101PD67</accession>
<keyword evidence="4" id="KW-1185">Reference proteome</keyword>
<feature type="region of interest" description="Disordered" evidence="1">
    <location>
        <begin position="32"/>
        <end position="59"/>
    </location>
</feature>
<dbReference type="OrthoDB" id="3658262at2"/>
<dbReference type="STRING" id="67386.AQI95_05620"/>
<gene>
    <name evidence="3" type="ORF">AQI95_05620</name>
</gene>
<dbReference type="RefSeq" id="WP_067118201.1">
    <property type="nucleotide sequence ID" value="NZ_KQ948207.1"/>
</dbReference>
<keyword evidence="2" id="KW-0732">Signal</keyword>
<sequence>MRNRSSRGRVLLAATAAALLVPVGFVGQAHADSHQPVTGKQSSTRSGTRIVLGEPEKPKTVKPEAAGAEAVDCAEGTTVHDRTSSCSNYRIPVQFLVDGEPAGSAVLHSKATAQLDTRDRYQWKQRVELKLTDPTTPSAAEVSATVKYQTGRATASTAPTRILIPYVTQTFDFTLSSPGRDLVNDNIVPYGDFSAPGFDDGSAYLGDIFRPRCDSTPRITPAVTGGCVYPDVPGLWQIDVTDWRVDSVGWHVLWAQKNLAHPWGVKGTRYPLHRTFDQSLIADNRRTACGPDVPRPPRPGLACDEYPFAQSYEGAGRNPDYSCEFLNGRDNSREGSYRKASLNGQRVLENDPFYVEVINIPATLTPQKLDQLRGPVGCGVES</sequence>
<name>A0A101PD67_9ACTN</name>
<evidence type="ECO:0000256" key="1">
    <source>
        <dbReference type="SAM" id="MobiDB-lite"/>
    </source>
</evidence>
<evidence type="ECO:0000256" key="2">
    <source>
        <dbReference type="SAM" id="SignalP"/>
    </source>
</evidence>
<dbReference type="EMBL" id="LMWN01000006">
    <property type="protein sequence ID" value="KUN09305.1"/>
    <property type="molecule type" value="Genomic_DNA"/>
</dbReference>
<evidence type="ECO:0000313" key="3">
    <source>
        <dbReference type="EMBL" id="KUN09305.1"/>
    </source>
</evidence>
<organism evidence="3 4">
    <name type="scientific">Streptomyces yokosukanensis</name>
    <dbReference type="NCBI Taxonomy" id="67386"/>
    <lineage>
        <taxon>Bacteria</taxon>
        <taxon>Bacillati</taxon>
        <taxon>Actinomycetota</taxon>
        <taxon>Actinomycetes</taxon>
        <taxon>Kitasatosporales</taxon>
        <taxon>Streptomycetaceae</taxon>
        <taxon>Streptomyces</taxon>
    </lineage>
</organism>
<evidence type="ECO:0000313" key="4">
    <source>
        <dbReference type="Proteomes" id="UP000053127"/>
    </source>
</evidence>
<dbReference type="Proteomes" id="UP000053127">
    <property type="component" value="Unassembled WGS sequence"/>
</dbReference>
<feature type="signal peptide" evidence="2">
    <location>
        <begin position="1"/>
        <end position="31"/>
    </location>
</feature>